<dbReference type="Gene3D" id="2.170.130.10">
    <property type="entry name" value="TonB-dependent receptor, plug domain"/>
    <property type="match status" value="1"/>
</dbReference>
<evidence type="ECO:0000256" key="10">
    <source>
        <dbReference type="SAM" id="MobiDB-lite"/>
    </source>
</evidence>
<evidence type="ECO:0000256" key="5">
    <source>
        <dbReference type="ARBA" id="ARBA00022692"/>
    </source>
</evidence>
<dbReference type="PANTHER" id="PTHR40980:SF3">
    <property type="entry name" value="TONB-DEPENDENT RECEPTOR-LIKE BETA-BARREL DOMAIN-CONTAINING PROTEIN"/>
    <property type="match status" value="1"/>
</dbReference>
<evidence type="ECO:0000256" key="6">
    <source>
        <dbReference type="ARBA" id="ARBA00023136"/>
    </source>
</evidence>
<sequence>MKTSHASRELFRVQPVAAGCMLLALMAGAAQAQVQAPAPAPSAAAATPAPREAEQKAAADKTLDTVTVTGIRRGIEAAISVKKNSDSIVEAVSAEDIGKLPDVSIAESIARLPGVSAQRAAGRAQVISVRGLSPDFATTLLNGRELVSTGDNRSVEFDQYPSELLSGVTIYKTPDAGLIGQGLSGTIDMLTVRPLDFGSRVVSLNARGQRNSLGGAGGKSGNGNRVSASYIDQFANRTIGVSIGFAHQETPVQEEQVGLYEPWKTLGTSGLPANLYTSEGIKALRRTGRTERDGVMATVEFRPNTMWTSVVDGFWSRAKQEDTANQFEMSMTWNGNGRPPIAWSGVGVNGNNSQTGGSVTNIYPLIRGMYNKRDDKIVAAGWNNKLRFESGVQLTADVNYSRATRNEVILENNTQLATSVPLDTVNLAFKSGDFSQIKAGLNYADPSQLFLQDTIYGSGYGKTPSVKDDLTGFKLVAKLPTSGMVSNWFSDVDVGLNYADRSKKKRQPEGNINLGPQGVTAIGSDLQYGLVDLGFAGLGSIPAWNVPAAVARYMSFLPTESLSYLIPKAWQVKEKATTAFLKGNIDATTFGLPMRGNIGLQVIRTDQSSQSNYFDGTANGGQGAVKPIEGGKTYTDYLPAMNLAWTLPGDQTVRFALAKQMARPRVEQLNAGIEFGVNSSTGEPGASGGNPALKPWRANAVDLSWEKYFGSKAYVAAAAYYKDLRSYIYKQTVDNYDFSSFVAGYVPQPGQPDAQLTGNFTAPYNGEGGKLKGLELSASLPFNLISKSLNGFGLTASASFNSSSIRIVDPDSANSVGSGPIALPGLSKRVYNLTAYYEIDGFEFRISQRKRSDFIGEIGNFNGARSLRYVVGESIVDAQIGYNFTDGPLKGLGLLAQVNNLTDEAYRTYAITKDRPLEYVKWGRTFLVGANYKF</sequence>
<keyword evidence="6 9" id="KW-0472">Membrane</keyword>
<dbReference type="RefSeq" id="WP_261756653.1">
    <property type="nucleotide sequence ID" value="NZ_CP104562.2"/>
</dbReference>
<dbReference type="NCBIfam" id="TIGR01782">
    <property type="entry name" value="TonB-Xanth-Caul"/>
    <property type="match status" value="1"/>
</dbReference>
<dbReference type="InterPro" id="IPR037066">
    <property type="entry name" value="Plug_dom_sf"/>
</dbReference>
<organism evidence="13 14">
    <name type="scientific">Roseateles amylovorans</name>
    <dbReference type="NCBI Taxonomy" id="2978473"/>
    <lineage>
        <taxon>Bacteria</taxon>
        <taxon>Pseudomonadati</taxon>
        <taxon>Pseudomonadota</taxon>
        <taxon>Betaproteobacteria</taxon>
        <taxon>Burkholderiales</taxon>
        <taxon>Sphaerotilaceae</taxon>
        <taxon>Roseateles</taxon>
    </lineage>
</organism>
<keyword evidence="14" id="KW-1185">Reference proteome</keyword>
<accession>A0ABY6AYG2</accession>
<evidence type="ECO:0000256" key="3">
    <source>
        <dbReference type="ARBA" id="ARBA00022448"/>
    </source>
</evidence>
<dbReference type="EMBL" id="CP104562">
    <property type="protein sequence ID" value="UXH76911.1"/>
    <property type="molecule type" value="Genomic_DNA"/>
</dbReference>
<feature type="signal peptide" evidence="11">
    <location>
        <begin position="1"/>
        <end position="32"/>
    </location>
</feature>
<evidence type="ECO:0000256" key="11">
    <source>
        <dbReference type="SAM" id="SignalP"/>
    </source>
</evidence>
<evidence type="ECO:0000256" key="8">
    <source>
        <dbReference type="ARBA" id="ARBA00023237"/>
    </source>
</evidence>
<protein>
    <submittedName>
        <fullName evidence="13">TonB-dependent receptor</fullName>
    </submittedName>
</protein>
<evidence type="ECO:0000256" key="7">
    <source>
        <dbReference type="ARBA" id="ARBA00023170"/>
    </source>
</evidence>
<dbReference type="InterPro" id="IPR010104">
    <property type="entry name" value="TonB_rcpt_bac"/>
</dbReference>
<comment type="subcellular location">
    <subcellularLocation>
        <location evidence="1 9">Cell outer membrane</location>
        <topology evidence="1 9">Multi-pass membrane protein</topology>
    </subcellularLocation>
</comment>
<dbReference type="Pfam" id="PF07715">
    <property type="entry name" value="Plug"/>
    <property type="match status" value="1"/>
</dbReference>
<keyword evidence="8 9" id="KW-0998">Cell outer membrane</keyword>
<comment type="similarity">
    <text evidence="2 9">Belongs to the TonB-dependent receptor family.</text>
</comment>
<evidence type="ECO:0000259" key="12">
    <source>
        <dbReference type="Pfam" id="PF07715"/>
    </source>
</evidence>
<dbReference type="SUPFAM" id="SSF56935">
    <property type="entry name" value="Porins"/>
    <property type="match status" value="1"/>
</dbReference>
<keyword evidence="3 9" id="KW-0813">Transport</keyword>
<proteinExistence type="inferred from homology"/>
<feature type="domain" description="TonB-dependent receptor plug" evidence="12">
    <location>
        <begin position="82"/>
        <end position="185"/>
    </location>
</feature>
<dbReference type="InterPro" id="IPR039426">
    <property type="entry name" value="TonB-dep_rcpt-like"/>
</dbReference>
<gene>
    <name evidence="13" type="ORF">N4261_18010</name>
</gene>
<evidence type="ECO:0000256" key="1">
    <source>
        <dbReference type="ARBA" id="ARBA00004571"/>
    </source>
</evidence>
<reference evidence="13" key="1">
    <citation type="submission" date="2022-10" db="EMBL/GenBank/DDBJ databases">
        <title>Characterization and whole genome sequencing of a new Roseateles species, isolated from fresh water.</title>
        <authorList>
            <person name="Guliayeva D.Y."/>
            <person name="Akhremchuk A.E."/>
            <person name="Sikolenko M.A."/>
            <person name="Valentovich L.N."/>
            <person name="Sidarenka A.V."/>
        </authorList>
    </citation>
    <scope>NUCLEOTIDE SEQUENCE</scope>
    <source>
        <strain evidence="13">BIM B-1768</strain>
    </source>
</reference>
<dbReference type="InterPro" id="IPR012910">
    <property type="entry name" value="Plug_dom"/>
</dbReference>
<evidence type="ECO:0000313" key="13">
    <source>
        <dbReference type="EMBL" id="UXH76911.1"/>
    </source>
</evidence>
<keyword evidence="11" id="KW-0732">Signal</keyword>
<keyword evidence="7 13" id="KW-0675">Receptor</keyword>
<feature type="compositionally biased region" description="Low complexity" evidence="10">
    <location>
        <begin position="41"/>
        <end position="50"/>
    </location>
</feature>
<dbReference type="InterPro" id="IPR036942">
    <property type="entry name" value="Beta-barrel_TonB_sf"/>
</dbReference>
<dbReference type="Gene3D" id="2.40.170.20">
    <property type="entry name" value="TonB-dependent receptor, beta-barrel domain"/>
    <property type="match status" value="1"/>
</dbReference>
<feature type="compositionally biased region" description="Basic and acidic residues" evidence="10">
    <location>
        <begin position="51"/>
        <end position="61"/>
    </location>
</feature>
<dbReference type="PANTHER" id="PTHR40980">
    <property type="entry name" value="PLUG DOMAIN-CONTAINING PROTEIN"/>
    <property type="match status" value="1"/>
</dbReference>
<feature type="chain" id="PRO_5045661585" evidence="11">
    <location>
        <begin position="33"/>
        <end position="934"/>
    </location>
</feature>
<keyword evidence="4 9" id="KW-1134">Transmembrane beta strand</keyword>
<dbReference type="Proteomes" id="UP001064933">
    <property type="component" value="Chromosome"/>
</dbReference>
<dbReference type="CDD" id="cd01347">
    <property type="entry name" value="ligand_gated_channel"/>
    <property type="match status" value="1"/>
</dbReference>
<evidence type="ECO:0000256" key="4">
    <source>
        <dbReference type="ARBA" id="ARBA00022452"/>
    </source>
</evidence>
<keyword evidence="5 9" id="KW-0812">Transmembrane</keyword>
<evidence type="ECO:0000256" key="2">
    <source>
        <dbReference type="ARBA" id="ARBA00009810"/>
    </source>
</evidence>
<feature type="region of interest" description="Disordered" evidence="10">
    <location>
        <begin position="41"/>
        <end position="61"/>
    </location>
</feature>
<evidence type="ECO:0000256" key="9">
    <source>
        <dbReference type="PROSITE-ProRule" id="PRU01360"/>
    </source>
</evidence>
<evidence type="ECO:0000313" key="14">
    <source>
        <dbReference type="Proteomes" id="UP001064933"/>
    </source>
</evidence>
<dbReference type="PROSITE" id="PS52016">
    <property type="entry name" value="TONB_DEPENDENT_REC_3"/>
    <property type="match status" value="1"/>
</dbReference>
<name>A0ABY6AYG2_9BURK</name>